<feature type="domain" description="Reverse transcriptase" evidence="1">
    <location>
        <begin position="278"/>
        <end position="391"/>
    </location>
</feature>
<reference evidence="2 3" key="1">
    <citation type="submission" date="2018-11" db="EMBL/GenBank/DDBJ databases">
        <authorList>
            <consortium name="Pathogen Informatics"/>
        </authorList>
    </citation>
    <scope>NUCLEOTIDE SEQUENCE [LARGE SCALE GENOMIC DNA]</scope>
</reference>
<dbReference type="Pfam" id="PF00078">
    <property type="entry name" value="RVT_1"/>
    <property type="match status" value="1"/>
</dbReference>
<keyword evidence="3" id="KW-1185">Reference proteome</keyword>
<evidence type="ECO:0000259" key="1">
    <source>
        <dbReference type="Pfam" id="PF00078"/>
    </source>
</evidence>
<evidence type="ECO:0000313" key="2">
    <source>
        <dbReference type="EMBL" id="VDP50259.1"/>
    </source>
</evidence>
<accession>A0A183GRG6</accession>
<evidence type="ECO:0000313" key="3">
    <source>
        <dbReference type="Proteomes" id="UP000050761"/>
    </source>
</evidence>
<evidence type="ECO:0000313" key="4">
    <source>
        <dbReference type="WBParaSite" id="HPBE_0002528601-mRNA-1"/>
    </source>
</evidence>
<dbReference type="InterPro" id="IPR000477">
    <property type="entry name" value="RT_dom"/>
</dbReference>
<gene>
    <name evidence="2" type="ORF">HPBE_LOCUS25285</name>
</gene>
<dbReference type="EMBL" id="UZAH01037659">
    <property type="protein sequence ID" value="VDP50259.1"/>
    <property type="molecule type" value="Genomic_DNA"/>
</dbReference>
<accession>A0A3P8HVY6</accession>
<sequence>MEGKVWHSAEWLAKFFNQVVDPHCSWEKEVPQLLQLPSDELERELQAWCDRLEPFGLRLNGKKAEYLTTDVTESSSIKVNDIELPRTSAFKYLGSAAESDGNLMIGVNLCVSAAWSKWQSLTGVLCDRKIPERLKSKIYRTVVRPVAMYGAEYWPATKEVETRLNVMETLRWTAGVARVDHIRNDAIRQTFGVAPIADKMREDQLQCYGHILSGKGHSVRKIDLNFEVIGKLDGGLPKQRWSDTIHMEMKVAGVHPDLALDRESTLPQEKGVKSERQRAPRWIPIYVGMHLGSALSPLLFVVVMDAISRNLQMAAPWTLLYAGNVILAREVKTDHEPQAQAWCNRLVLFGLKLNFKKTEYLTTDVNEHGSIRINGIKLAQATSFKYLGSTITSDGSLKLEVNARGSAAWSKWRSLTGVLCDRTIPDVMETKMLRWTAGVTRLDRVRNDTIRQRFGVAPIAEKLCEARLRWYGQSLALTTTPFGRQT</sequence>
<name>A0A183GRG6_HELPZ</name>
<protein>
    <submittedName>
        <fullName evidence="4">Reverse transcriptase domain-containing protein</fullName>
    </submittedName>
</protein>
<dbReference type="AlphaFoldDB" id="A0A183GRG6"/>
<reference evidence="4" key="2">
    <citation type="submission" date="2019-09" db="UniProtKB">
        <authorList>
            <consortium name="WormBaseParasite"/>
        </authorList>
    </citation>
    <scope>IDENTIFICATION</scope>
</reference>
<dbReference type="WBParaSite" id="HPBE_0002528601-mRNA-1">
    <property type="protein sequence ID" value="HPBE_0002528601-mRNA-1"/>
    <property type="gene ID" value="HPBE_0002528601"/>
</dbReference>
<proteinExistence type="predicted"/>
<dbReference type="InterPro" id="IPR043502">
    <property type="entry name" value="DNA/RNA_pol_sf"/>
</dbReference>
<dbReference type="Proteomes" id="UP000050761">
    <property type="component" value="Unassembled WGS sequence"/>
</dbReference>
<organism evidence="3 4">
    <name type="scientific">Heligmosomoides polygyrus</name>
    <name type="common">Parasitic roundworm</name>
    <dbReference type="NCBI Taxonomy" id="6339"/>
    <lineage>
        <taxon>Eukaryota</taxon>
        <taxon>Metazoa</taxon>
        <taxon>Ecdysozoa</taxon>
        <taxon>Nematoda</taxon>
        <taxon>Chromadorea</taxon>
        <taxon>Rhabditida</taxon>
        <taxon>Rhabditina</taxon>
        <taxon>Rhabditomorpha</taxon>
        <taxon>Strongyloidea</taxon>
        <taxon>Heligmosomidae</taxon>
        <taxon>Heligmosomoides</taxon>
    </lineage>
</organism>
<dbReference type="SUPFAM" id="SSF56672">
    <property type="entry name" value="DNA/RNA polymerases"/>
    <property type="match status" value="1"/>
</dbReference>
<dbReference type="PANTHER" id="PTHR46238">
    <property type="entry name" value="REVERSE TRANSCRIPTASE DOMAIN-CONTAINING PROTEIN"/>
    <property type="match status" value="1"/>
</dbReference>
<dbReference type="PANTHER" id="PTHR46238:SF8">
    <property type="entry name" value="ENDONUCLEASE_EXONUCLEASE_PHOSPHATASE DOMAIN-CONTAINING PROTEIN"/>
    <property type="match status" value="1"/>
</dbReference>